<gene>
    <name evidence="8" type="ORF">DI556_21485</name>
</gene>
<dbReference type="Gene3D" id="3.50.50.60">
    <property type="entry name" value="FAD/NAD(P)-binding domain"/>
    <property type="match status" value="1"/>
</dbReference>
<comment type="cofactor">
    <cofactor evidence="1 5">
        <name>FAD</name>
        <dbReference type="ChEBI" id="CHEBI:57692"/>
    </cofactor>
</comment>
<dbReference type="PIRSF" id="PIRSF000137">
    <property type="entry name" value="Alcohol_oxidase"/>
    <property type="match status" value="1"/>
</dbReference>
<evidence type="ECO:0000256" key="3">
    <source>
        <dbReference type="ARBA" id="ARBA00022630"/>
    </source>
</evidence>
<dbReference type="SUPFAM" id="SSF51905">
    <property type="entry name" value="FAD/NAD(P)-binding domain"/>
    <property type="match status" value="1"/>
</dbReference>
<accession>A0A2W5PU72</accession>
<dbReference type="InterPro" id="IPR036188">
    <property type="entry name" value="FAD/NAD-bd_sf"/>
</dbReference>
<dbReference type="InterPro" id="IPR000172">
    <property type="entry name" value="GMC_OxRdtase_N"/>
</dbReference>
<keyword evidence="3 6" id="KW-0285">Flavoprotein</keyword>
<comment type="caution">
    <text evidence="8">The sequence shown here is derived from an EMBL/GenBank/DDBJ whole genome shotgun (WGS) entry which is preliminary data.</text>
</comment>
<protein>
    <submittedName>
        <fullName evidence="8">Choline dehydrogenase</fullName>
    </submittedName>
</protein>
<dbReference type="Proteomes" id="UP000249185">
    <property type="component" value="Unassembled WGS sequence"/>
</dbReference>
<dbReference type="PROSITE" id="PS00623">
    <property type="entry name" value="GMC_OXRED_1"/>
    <property type="match status" value="1"/>
</dbReference>
<dbReference type="PANTHER" id="PTHR11552">
    <property type="entry name" value="GLUCOSE-METHANOL-CHOLINE GMC OXIDOREDUCTASE"/>
    <property type="match status" value="1"/>
</dbReference>
<evidence type="ECO:0000256" key="1">
    <source>
        <dbReference type="ARBA" id="ARBA00001974"/>
    </source>
</evidence>
<name>A0A2W5PU72_RHOSU</name>
<dbReference type="SUPFAM" id="SSF54373">
    <property type="entry name" value="FAD-linked reductases, C-terminal domain"/>
    <property type="match status" value="1"/>
</dbReference>
<dbReference type="AlphaFoldDB" id="A0A2W5PU72"/>
<evidence type="ECO:0000259" key="7">
    <source>
        <dbReference type="PROSITE" id="PS00623"/>
    </source>
</evidence>
<feature type="binding site" evidence="5">
    <location>
        <position position="101"/>
    </location>
    <ligand>
        <name>FAD</name>
        <dbReference type="ChEBI" id="CHEBI:57692"/>
    </ligand>
</feature>
<dbReference type="EMBL" id="QFPW01000033">
    <property type="protein sequence ID" value="PZQ45983.1"/>
    <property type="molecule type" value="Genomic_DNA"/>
</dbReference>
<dbReference type="PANTHER" id="PTHR11552:SF147">
    <property type="entry name" value="CHOLINE DEHYDROGENASE, MITOCHONDRIAL"/>
    <property type="match status" value="1"/>
</dbReference>
<feature type="binding site" evidence="5">
    <location>
        <position position="105"/>
    </location>
    <ligand>
        <name>FAD</name>
        <dbReference type="ChEBI" id="CHEBI:57692"/>
    </ligand>
</feature>
<evidence type="ECO:0000313" key="8">
    <source>
        <dbReference type="EMBL" id="PZQ45983.1"/>
    </source>
</evidence>
<evidence type="ECO:0000256" key="2">
    <source>
        <dbReference type="ARBA" id="ARBA00010790"/>
    </source>
</evidence>
<dbReference type="Pfam" id="PF05199">
    <property type="entry name" value="GMC_oxred_C"/>
    <property type="match status" value="1"/>
</dbReference>
<dbReference type="InterPro" id="IPR012132">
    <property type="entry name" value="GMC_OxRdtase"/>
</dbReference>
<comment type="similarity">
    <text evidence="2 6">Belongs to the GMC oxidoreductase family.</text>
</comment>
<dbReference type="GO" id="GO:0050660">
    <property type="term" value="F:flavin adenine dinucleotide binding"/>
    <property type="evidence" value="ECO:0007669"/>
    <property type="project" value="InterPro"/>
</dbReference>
<feature type="domain" description="Glucose-methanol-choline oxidoreductase N-terminal" evidence="7">
    <location>
        <begin position="99"/>
        <end position="122"/>
    </location>
</feature>
<dbReference type="Gene3D" id="3.30.560.10">
    <property type="entry name" value="Glucose Oxidase, domain 3"/>
    <property type="match status" value="1"/>
</dbReference>
<evidence type="ECO:0000256" key="6">
    <source>
        <dbReference type="RuleBase" id="RU003968"/>
    </source>
</evidence>
<dbReference type="Pfam" id="PF00732">
    <property type="entry name" value="GMC_oxred_N"/>
    <property type="match status" value="1"/>
</dbReference>
<reference evidence="8 9" key="1">
    <citation type="submission" date="2017-08" db="EMBL/GenBank/DDBJ databases">
        <title>Infants hospitalized years apart are colonized by the same room-sourced microbial strains.</title>
        <authorList>
            <person name="Brooks B."/>
            <person name="Olm M.R."/>
            <person name="Firek B.A."/>
            <person name="Baker R."/>
            <person name="Thomas B.C."/>
            <person name="Morowitz M.J."/>
            <person name="Banfield J.F."/>
        </authorList>
    </citation>
    <scope>NUCLEOTIDE SEQUENCE [LARGE SCALE GENOMIC DNA]</scope>
    <source>
        <strain evidence="8">S2_005_002_R2_34</strain>
    </source>
</reference>
<evidence type="ECO:0000256" key="5">
    <source>
        <dbReference type="PIRSR" id="PIRSR000137-2"/>
    </source>
</evidence>
<evidence type="ECO:0000256" key="4">
    <source>
        <dbReference type="ARBA" id="ARBA00022827"/>
    </source>
</evidence>
<proteinExistence type="inferred from homology"/>
<dbReference type="InterPro" id="IPR007867">
    <property type="entry name" value="GMC_OxRtase_C"/>
</dbReference>
<keyword evidence="4 5" id="KW-0274">FAD</keyword>
<evidence type="ECO:0000313" key="9">
    <source>
        <dbReference type="Proteomes" id="UP000249185"/>
    </source>
</evidence>
<dbReference type="GO" id="GO:0016614">
    <property type="term" value="F:oxidoreductase activity, acting on CH-OH group of donors"/>
    <property type="evidence" value="ECO:0007669"/>
    <property type="project" value="InterPro"/>
</dbReference>
<sequence>MTRNDRRSTERLSEMAVEKDVDFIVVGSGSAGSVLAGRLSENGRHKVLLLEAGGSDGTLKIQMPGLSYTTLYANPRYDWSFVSEPDPTRGGRTDFMPRGRVLGGTSSINSMSYLRGSPEDYDTWAEMGNAGWDYQSLLPYFKRCESFDGPASPLRGRAGPQPVSMLRSPHALSKAFVESCVGLGIPFLPDVNAGQYEGVGYAQASERRGRRHSAARSYVWPARGRPNFDLVLDATAEQILFEGIRAVGVRYLHEGKSVEARASRAVVVSAGVFGSPQLLMLSGIGPAEELRAFGIEVRGDLPGVGRNLQDHAGTSHTALVKTRTYNVMQGPFEKLFIGARWMIRGDGPASTPVAHVVGAHSFDTPDRMSRLQVLFCPGGFSMTEAGPRFLDRPAVAGLTNVHRPYSSGWVTLRSTDPRDPLRIQPNLLSDARDVQTLVDGHKLMRRIFASGPLGADVIEEIEPGETIRTDAELAAFVRESAAGVYHPSGTCKMGVDSESVVSPDLGVRGFEGLYVADASVMPFVVSANLSATCMMMGEKLSEQLLA</sequence>
<organism evidence="8 9">
    <name type="scientific">Rhodovulum sulfidophilum</name>
    <name type="common">Rhodobacter sulfidophilus</name>
    <dbReference type="NCBI Taxonomy" id="35806"/>
    <lineage>
        <taxon>Bacteria</taxon>
        <taxon>Pseudomonadati</taxon>
        <taxon>Pseudomonadota</taxon>
        <taxon>Alphaproteobacteria</taxon>
        <taxon>Rhodobacterales</taxon>
        <taxon>Paracoccaceae</taxon>
        <taxon>Rhodovulum</taxon>
    </lineage>
</organism>